<keyword evidence="5 8" id="KW-0378">Hydrolase</keyword>
<proteinExistence type="inferred from homology"/>
<dbReference type="SMART" id="SM01038">
    <property type="entry name" value="Bgal_small_N"/>
    <property type="match status" value="1"/>
</dbReference>
<evidence type="ECO:0000313" key="10">
    <source>
        <dbReference type="EMBL" id="MEW6954334.1"/>
    </source>
</evidence>
<comment type="catalytic activity">
    <reaction evidence="1 8">
        <text>Hydrolysis of terminal non-reducing beta-D-galactose residues in beta-D-galactosides.</text>
        <dbReference type="EC" id="3.2.1.23"/>
    </reaction>
</comment>
<keyword evidence="6 8" id="KW-0326">Glycosidase</keyword>
<dbReference type="SUPFAM" id="SSF51445">
    <property type="entry name" value="(Trans)glycosidases"/>
    <property type="match status" value="1"/>
</dbReference>
<dbReference type="Pfam" id="PF02837">
    <property type="entry name" value="Glyco_hydro_2_N"/>
    <property type="match status" value="1"/>
</dbReference>
<dbReference type="Pfam" id="PF02836">
    <property type="entry name" value="Glyco_hydro_2_C"/>
    <property type="match status" value="1"/>
</dbReference>
<dbReference type="InterPro" id="IPR023232">
    <property type="entry name" value="Glyco_hydro_2_AS"/>
</dbReference>
<dbReference type="GO" id="GO:0016787">
    <property type="term" value="F:hydrolase activity"/>
    <property type="evidence" value="ECO:0007669"/>
    <property type="project" value="UniProtKB-KW"/>
</dbReference>
<dbReference type="PROSITE" id="PS00608">
    <property type="entry name" value="GLYCOSYL_HYDROL_F2_2"/>
    <property type="match status" value="1"/>
</dbReference>
<name>A0ABV3NAU2_9ACTO</name>
<evidence type="ECO:0000256" key="5">
    <source>
        <dbReference type="ARBA" id="ARBA00022801"/>
    </source>
</evidence>
<dbReference type="InterPro" id="IPR006103">
    <property type="entry name" value="Glyco_hydro_2_cat"/>
</dbReference>
<dbReference type="Gene3D" id="2.60.120.260">
    <property type="entry name" value="Galactose-binding domain-like"/>
    <property type="match status" value="1"/>
</dbReference>
<dbReference type="Pfam" id="PF00703">
    <property type="entry name" value="Glyco_hydro_2"/>
    <property type="match status" value="1"/>
</dbReference>
<gene>
    <name evidence="10" type="ORF">V3M73_04780</name>
</gene>
<evidence type="ECO:0000256" key="1">
    <source>
        <dbReference type="ARBA" id="ARBA00001412"/>
    </source>
</evidence>
<dbReference type="InterPro" id="IPR017853">
    <property type="entry name" value="GH"/>
</dbReference>
<dbReference type="PROSITE" id="PS00719">
    <property type="entry name" value="GLYCOSYL_HYDROL_F2_1"/>
    <property type="match status" value="1"/>
</dbReference>
<evidence type="ECO:0000256" key="3">
    <source>
        <dbReference type="ARBA" id="ARBA00012756"/>
    </source>
</evidence>
<dbReference type="InterPro" id="IPR011013">
    <property type="entry name" value="Gal_mutarotase_sf_dom"/>
</dbReference>
<dbReference type="Gene3D" id="3.20.20.80">
    <property type="entry name" value="Glycosidases"/>
    <property type="match status" value="1"/>
</dbReference>
<feature type="domain" description="Beta galactosidase small chain/" evidence="9">
    <location>
        <begin position="714"/>
        <end position="991"/>
    </location>
</feature>
<reference evidence="10 11" key="1">
    <citation type="submission" date="2024-01" db="EMBL/GenBank/DDBJ databases">
        <title>Genomic analysis and antimicrobial resistance profiles of Trueperella pyogenes isolated from domestic and wild animals.</title>
        <authorList>
            <person name="Magossi G."/>
            <person name="Gzyl K.E."/>
            <person name="Holman D.B."/>
            <person name="Amat S."/>
        </authorList>
    </citation>
    <scope>NUCLEOTIDE SEQUENCE [LARGE SCALE GENOMIC DNA]</scope>
    <source>
        <strain evidence="10 11">1494</strain>
    </source>
</reference>
<dbReference type="SUPFAM" id="SSF74650">
    <property type="entry name" value="Galactose mutarotase-like"/>
    <property type="match status" value="1"/>
</dbReference>
<accession>A0ABV3NAU2</accession>
<dbReference type="SUPFAM" id="SSF49785">
    <property type="entry name" value="Galactose-binding domain-like"/>
    <property type="match status" value="1"/>
</dbReference>
<evidence type="ECO:0000259" key="9">
    <source>
        <dbReference type="SMART" id="SM01038"/>
    </source>
</evidence>
<dbReference type="InterPro" id="IPR006101">
    <property type="entry name" value="Glyco_hydro_2"/>
</dbReference>
<dbReference type="EMBL" id="JBAGNM010000003">
    <property type="protein sequence ID" value="MEW6954334.1"/>
    <property type="molecule type" value="Genomic_DNA"/>
</dbReference>
<dbReference type="InterPro" id="IPR008979">
    <property type="entry name" value="Galactose-bd-like_sf"/>
</dbReference>
<dbReference type="Gene3D" id="2.70.98.10">
    <property type="match status" value="1"/>
</dbReference>
<dbReference type="Proteomes" id="UP001555100">
    <property type="component" value="Unassembled WGS sequence"/>
</dbReference>
<evidence type="ECO:0000256" key="8">
    <source>
        <dbReference type="RuleBase" id="RU361154"/>
    </source>
</evidence>
<dbReference type="InterPro" id="IPR014718">
    <property type="entry name" value="GH-type_carb-bd"/>
</dbReference>
<dbReference type="InterPro" id="IPR050347">
    <property type="entry name" value="Bact_Beta-galactosidase"/>
</dbReference>
<organism evidence="10 11">
    <name type="scientific">Trueperella pyogenes</name>
    <dbReference type="NCBI Taxonomy" id="1661"/>
    <lineage>
        <taxon>Bacteria</taxon>
        <taxon>Bacillati</taxon>
        <taxon>Actinomycetota</taxon>
        <taxon>Actinomycetes</taxon>
        <taxon>Actinomycetales</taxon>
        <taxon>Actinomycetaceae</taxon>
        <taxon>Trueperella</taxon>
    </lineage>
</organism>
<dbReference type="InterPro" id="IPR006102">
    <property type="entry name" value="Ig-like_GH2"/>
</dbReference>
<dbReference type="Pfam" id="PF02929">
    <property type="entry name" value="Bgal_small_N"/>
    <property type="match status" value="1"/>
</dbReference>
<evidence type="ECO:0000313" key="11">
    <source>
        <dbReference type="Proteomes" id="UP001555100"/>
    </source>
</evidence>
<evidence type="ECO:0000256" key="2">
    <source>
        <dbReference type="ARBA" id="ARBA00007401"/>
    </source>
</evidence>
<dbReference type="InterPro" id="IPR013783">
    <property type="entry name" value="Ig-like_fold"/>
</dbReference>
<dbReference type="InterPro" id="IPR006104">
    <property type="entry name" value="Glyco_hydro_2_N"/>
</dbReference>
<dbReference type="InterPro" id="IPR036156">
    <property type="entry name" value="Beta-gal/glucu_dom_sf"/>
</dbReference>
<sequence>MAESHPWEAPHVTGLNRLAAHAYFFRYNDSQDALSFDRQLSTGFISLTGAWYFKLFDRPERAPQAFHRELHSSWDVVTVPHMWQFDGFGSLRYTDEGYPFFVDPPRVPAENPTGIYQRILLLDDMGDDEFVIHLDGVESYAEVFVNGVFQGLTKGSRLIAEFNITDTLHVGENLLSIRVLQYSDATYLEDQDMWWASGIFRDVYITRHPQGHVRDFHVWTERSGDRAVVNLEVWKEGDVDVSWRIYAGDSPIIGATLEARGNASLFSQVTIAEPRWWSPEDPYLYVVLIREMRPDGTVTFIPHRLGLASYTVEGGHLLLNGTYFKMHGVNRHDFDPRKGRAVSIDTVRHDLEMMKAHNINAVRTAHYPNDPRFYELCDELGLFVIAETDLETHGFVVTGDIDRLSDDPIWEKAYVDRIERHVLAQRNHASIAIWSLGNESGYGNNFRSMYARAKELDPQHPVMYEEDRNAELVDIISTMYSRVSQMDDLGRHPVGKPRILCEYGHAMGNGPGGLAEYQAVIERWDSIQGHFLWEWCDQGVERVNLDGTIDYLYGGDFGDYPNNGNFCIDGLVFPWREPSPGLLEYKQLLCPVGISFDRDQIMVTNKRYFTNLDDITLYVQIDSSPNEGQSIVIKPGALRPHETRTFSIGAKSCAWEKLLVTVVVTSRDRADNAEGRVLGRFQSAGRYTVVPAYLGNTTRSDIHVERAEDSTCTTVYAGQSVFSFDTVTGAIKSWEYRGAKLIEGDIEVGIWAPLIDNHQSEFEDLWKPNLLNSLQTSTRSAQFTISPREVTVEMHRTLAAPSTNIGIALQIAYVISDTGELSVNVSGVRNGPYTDVIPRLGLTLKLPQDQRHIEWLGLGPGESYPDSRMAQIYGQWKSDVDEMYTPYVMPQNYGNRTGTTWMAVSNLEGIGFCARRGNPTEKLTEFDFSVWPYTSSDIDNAKHFSDLKKRDFNTLNLNHAVLGLGSNSWGSEILDSYRIRLEDFKFSFELQPFQCHR</sequence>
<keyword evidence="11" id="KW-1185">Reference proteome</keyword>
<dbReference type="Gene3D" id="2.60.40.10">
    <property type="entry name" value="Immunoglobulins"/>
    <property type="match status" value="1"/>
</dbReference>
<dbReference type="PANTHER" id="PTHR46323">
    <property type="entry name" value="BETA-GALACTOSIDASE"/>
    <property type="match status" value="1"/>
</dbReference>
<dbReference type="InterPro" id="IPR023230">
    <property type="entry name" value="Glyco_hydro_2_CS"/>
</dbReference>
<dbReference type="PRINTS" id="PR00132">
    <property type="entry name" value="GLHYDRLASE2"/>
</dbReference>
<dbReference type="InterPro" id="IPR004199">
    <property type="entry name" value="B-gal_small/dom_5"/>
</dbReference>
<evidence type="ECO:0000256" key="4">
    <source>
        <dbReference type="ARBA" id="ARBA00013303"/>
    </source>
</evidence>
<dbReference type="RefSeq" id="WP_367245920.1">
    <property type="nucleotide sequence ID" value="NZ_CP123418.1"/>
</dbReference>
<dbReference type="SUPFAM" id="SSF49303">
    <property type="entry name" value="beta-Galactosidase/glucuronidase domain"/>
    <property type="match status" value="2"/>
</dbReference>
<comment type="similarity">
    <text evidence="2 8">Belongs to the glycosyl hydrolase 2 family.</text>
</comment>
<protein>
    <recommendedName>
        <fullName evidence="4 8">Beta-galactosidase</fullName>
        <ecNumber evidence="3 8">3.2.1.23</ecNumber>
    </recommendedName>
    <alternativeName>
        <fullName evidence="7 8">Lactase</fullName>
    </alternativeName>
</protein>
<dbReference type="PANTHER" id="PTHR46323:SF2">
    <property type="entry name" value="BETA-GALACTOSIDASE"/>
    <property type="match status" value="1"/>
</dbReference>
<dbReference type="EC" id="3.2.1.23" evidence="3 8"/>
<evidence type="ECO:0000256" key="7">
    <source>
        <dbReference type="ARBA" id="ARBA00032230"/>
    </source>
</evidence>
<evidence type="ECO:0000256" key="6">
    <source>
        <dbReference type="ARBA" id="ARBA00023295"/>
    </source>
</evidence>
<comment type="caution">
    <text evidence="10">The sequence shown here is derived from an EMBL/GenBank/DDBJ whole genome shotgun (WGS) entry which is preliminary data.</text>
</comment>